<comment type="caution">
    <text evidence="2">The sequence shown here is derived from an EMBL/GenBank/DDBJ whole genome shotgun (WGS) entry which is preliminary data.</text>
</comment>
<dbReference type="Proteomes" id="UP000814176">
    <property type="component" value="Unassembled WGS sequence"/>
</dbReference>
<proteinExistence type="predicted"/>
<accession>A0ABQ8KEH7</accession>
<sequence>MSTLDERTAGLFPGQHAQRSEESLDGLDVRHHRGRVGLPYSLRHYYQVIYCTRRTYARPTADPTPGDPVLWGDVRPRPFYGARSDTAAGAACLGRILPALFGRNHRLGRDPHRRRVQADRHTHVVTHLVQSRAGGLYSASPRPSLHTRTHRITQLNDRAMEKRYLATVHGGPYDIPSRRCYLRISLGESVLLLPGDLSKAVLRAMGATVWDEAEAVLGMAHTEYAPARVLPTVCCDPGRGVLRTTPATVEWVRYT</sequence>
<feature type="region of interest" description="Disordered" evidence="1">
    <location>
        <begin position="1"/>
        <end position="26"/>
    </location>
</feature>
<protein>
    <submittedName>
        <fullName evidence="2">Uncharacterized protein</fullName>
    </submittedName>
</protein>
<organism evidence="2 3">
    <name type="scientific">Rhodofomes roseus</name>
    <dbReference type="NCBI Taxonomy" id="34475"/>
    <lineage>
        <taxon>Eukaryota</taxon>
        <taxon>Fungi</taxon>
        <taxon>Dikarya</taxon>
        <taxon>Basidiomycota</taxon>
        <taxon>Agaricomycotina</taxon>
        <taxon>Agaricomycetes</taxon>
        <taxon>Polyporales</taxon>
        <taxon>Rhodofomes</taxon>
    </lineage>
</organism>
<reference evidence="2 3" key="1">
    <citation type="journal article" date="2021" name="Environ. Microbiol.">
        <title>Gene family expansions and transcriptome signatures uncover fungal adaptations to wood decay.</title>
        <authorList>
            <person name="Hage H."/>
            <person name="Miyauchi S."/>
            <person name="Viragh M."/>
            <person name="Drula E."/>
            <person name="Min B."/>
            <person name="Chaduli D."/>
            <person name="Navarro D."/>
            <person name="Favel A."/>
            <person name="Norest M."/>
            <person name="Lesage-Meessen L."/>
            <person name="Balint B."/>
            <person name="Merenyi Z."/>
            <person name="de Eugenio L."/>
            <person name="Morin E."/>
            <person name="Martinez A.T."/>
            <person name="Baldrian P."/>
            <person name="Stursova M."/>
            <person name="Martinez M.J."/>
            <person name="Novotny C."/>
            <person name="Magnuson J.K."/>
            <person name="Spatafora J.W."/>
            <person name="Maurice S."/>
            <person name="Pangilinan J."/>
            <person name="Andreopoulos W."/>
            <person name="LaButti K."/>
            <person name="Hundley H."/>
            <person name="Na H."/>
            <person name="Kuo A."/>
            <person name="Barry K."/>
            <person name="Lipzen A."/>
            <person name="Henrissat B."/>
            <person name="Riley R."/>
            <person name="Ahrendt S."/>
            <person name="Nagy L.G."/>
            <person name="Grigoriev I.V."/>
            <person name="Martin F."/>
            <person name="Rosso M.N."/>
        </authorList>
    </citation>
    <scope>NUCLEOTIDE SEQUENCE [LARGE SCALE GENOMIC DNA]</scope>
    <source>
        <strain evidence="2 3">CIRM-BRFM 1785</strain>
    </source>
</reference>
<evidence type="ECO:0000313" key="2">
    <source>
        <dbReference type="EMBL" id="KAH9836110.1"/>
    </source>
</evidence>
<dbReference type="EMBL" id="JADCUA010000011">
    <property type="protein sequence ID" value="KAH9836110.1"/>
    <property type="molecule type" value="Genomic_DNA"/>
</dbReference>
<evidence type="ECO:0000256" key="1">
    <source>
        <dbReference type="SAM" id="MobiDB-lite"/>
    </source>
</evidence>
<evidence type="ECO:0000313" key="3">
    <source>
        <dbReference type="Proteomes" id="UP000814176"/>
    </source>
</evidence>
<keyword evidence="3" id="KW-1185">Reference proteome</keyword>
<name>A0ABQ8KEH7_9APHY</name>
<dbReference type="GeneID" id="72000395"/>
<gene>
    <name evidence="2" type="ORF">C8Q71DRAFT_66826</name>
</gene>
<dbReference type="RefSeq" id="XP_047778395.1">
    <property type="nucleotide sequence ID" value="XM_047919663.1"/>
</dbReference>